<organism evidence="1">
    <name type="scientific">Rhizophagus irregularis (strain DAOM 181602 / DAOM 197198 / MUCL 43194)</name>
    <name type="common">Arbuscular mycorrhizal fungus</name>
    <name type="synonym">Glomus intraradices</name>
    <dbReference type="NCBI Taxonomy" id="747089"/>
    <lineage>
        <taxon>Eukaryota</taxon>
        <taxon>Fungi</taxon>
        <taxon>Fungi incertae sedis</taxon>
        <taxon>Mucoromycota</taxon>
        <taxon>Glomeromycotina</taxon>
        <taxon>Glomeromycetes</taxon>
        <taxon>Glomerales</taxon>
        <taxon>Glomeraceae</taxon>
        <taxon>Rhizophagus</taxon>
    </lineage>
</organism>
<dbReference type="EMBL" id="KI279670">
    <property type="protein sequence ID" value="ESA17937.1"/>
    <property type="molecule type" value="Genomic_DNA"/>
</dbReference>
<protein>
    <submittedName>
        <fullName evidence="1">Uncharacterized protein</fullName>
    </submittedName>
</protein>
<dbReference type="HOGENOM" id="CLU_2016415_0_0_1"/>
<gene>
    <name evidence="1" type="ORF">GLOINDRAFT_84143</name>
</gene>
<reference evidence="1" key="1">
    <citation type="submission" date="2013-07" db="EMBL/GenBank/DDBJ databases">
        <title>The genome of an arbuscular mycorrhizal fungus provides insights into the evolution of the oldest plant symbiosis.</title>
        <authorList>
            <consortium name="DOE Joint Genome Institute"/>
            <person name="Tisserant E."/>
            <person name="Malbreil M."/>
            <person name="Kuo A."/>
            <person name="Kohler A."/>
            <person name="Symeonidi A."/>
            <person name="Balestrini R."/>
            <person name="Charron P."/>
            <person name="Duensing N."/>
            <person name="Frei-dit-Frey N."/>
            <person name="Gianinazzi-Pearson V."/>
            <person name="Gilbert B."/>
            <person name="Handa Y."/>
            <person name="Hijri M."/>
            <person name="Kaul R."/>
            <person name="Kawaguchi M."/>
            <person name="Krajinski F."/>
            <person name="Lammers P."/>
            <person name="Lapierre D."/>
            <person name="Masclaux F.G."/>
            <person name="Murat C."/>
            <person name="Morin E."/>
            <person name="Ndikumana S."/>
            <person name="Pagni M."/>
            <person name="Petitpierre D."/>
            <person name="Requena N."/>
            <person name="Rosikiewicz P."/>
            <person name="Riley R."/>
            <person name="Saito K."/>
            <person name="San Clemente H."/>
            <person name="Shapiro H."/>
            <person name="van Tuinen D."/>
            <person name="Becard G."/>
            <person name="Bonfante P."/>
            <person name="Paszkowski U."/>
            <person name="Shachar-Hill Y."/>
            <person name="Young J.P."/>
            <person name="Sanders I.R."/>
            <person name="Henrissat B."/>
            <person name="Rensing S.A."/>
            <person name="Grigoriev I.V."/>
            <person name="Corradi N."/>
            <person name="Roux C."/>
            <person name="Martin F."/>
        </authorList>
    </citation>
    <scope>NUCLEOTIDE SEQUENCE</scope>
    <source>
        <strain evidence="1">DAOM 197198</strain>
    </source>
</reference>
<evidence type="ECO:0000313" key="1">
    <source>
        <dbReference type="EMBL" id="ESA17937.1"/>
    </source>
</evidence>
<name>U9UE35_RHIID</name>
<accession>U9UE35</accession>
<dbReference type="AlphaFoldDB" id="U9UE35"/>
<sequence length="123" mass="14074">MDIFPEEIIPRNCLKRSHKIPVSYLHNVAIVEDPKAMLPESVIFWHPYLYPLEKVSMRMGNLLASYYMSSLGDIRYLVCSTLLLLSQSTPSSNICGYNFIVIRSRKLFPSSNLLSAESLVYQV</sequence>
<proteinExistence type="predicted"/>